<proteinExistence type="predicted"/>
<keyword evidence="2" id="KW-0328">Glycosyltransferase</keyword>
<evidence type="ECO:0008006" key="9">
    <source>
        <dbReference type="Google" id="ProtNLM"/>
    </source>
</evidence>
<keyword evidence="3" id="KW-0808">Transferase</keyword>
<evidence type="ECO:0000313" key="8">
    <source>
        <dbReference type="Proteomes" id="UP001153076"/>
    </source>
</evidence>
<comment type="subcellular location">
    <subcellularLocation>
        <location evidence="1">Membrane</location>
        <topology evidence="1">Single-pass type II membrane protein</topology>
    </subcellularLocation>
</comment>
<evidence type="ECO:0000313" key="7">
    <source>
        <dbReference type="EMBL" id="KAJ8428317.1"/>
    </source>
</evidence>
<accession>A0A9Q1GUY3</accession>
<dbReference type="EMBL" id="JAKOGI010001023">
    <property type="protein sequence ID" value="KAJ8428317.1"/>
    <property type="molecule type" value="Genomic_DNA"/>
</dbReference>
<dbReference type="GO" id="GO:0016020">
    <property type="term" value="C:membrane"/>
    <property type="evidence" value="ECO:0007669"/>
    <property type="project" value="UniProtKB-SubCell"/>
</dbReference>
<gene>
    <name evidence="7" type="ORF">Cgig2_014208</name>
</gene>
<evidence type="ECO:0000256" key="3">
    <source>
        <dbReference type="ARBA" id="ARBA00022679"/>
    </source>
</evidence>
<comment type="caution">
    <text evidence="7">The sequence shown here is derived from an EMBL/GenBank/DDBJ whole genome shotgun (WGS) entry which is preliminary data.</text>
</comment>
<evidence type="ECO:0000256" key="4">
    <source>
        <dbReference type="ARBA" id="ARBA00023136"/>
    </source>
</evidence>
<dbReference type="OrthoDB" id="191334at2759"/>
<organism evidence="7 8">
    <name type="scientific">Carnegiea gigantea</name>
    <dbReference type="NCBI Taxonomy" id="171969"/>
    <lineage>
        <taxon>Eukaryota</taxon>
        <taxon>Viridiplantae</taxon>
        <taxon>Streptophyta</taxon>
        <taxon>Embryophyta</taxon>
        <taxon>Tracheophyta</taxon>
        <taxon>Spermatophyta</taxon>
        <taxon>Magnoliopsida</taxon>
        <taxon>eudicotyledons</taxon>
        <taxon>Gunneridae</taxon>
        <taxon>Pentapetalae</taxon>
        <taxon>Caryophyllales</taxon>
        <taxon>Cactineae</taxon>
        <taxon>Cactaceae</taxon>
        <taxon>Cactoideae</taxon>
        <taxon>Echinocereeae</taxon>
        <taxon>Carnegiea</taxon>
    </lineage>
</organism>
<keyword evidence="5" id="KW-0325">Glycoprotein</keyword>
<dbReference type="Proteomes" id="UP001153076">
    <property type="component" value="Unassembled WGS sequence"/>
</dbReference>
<dbReference type="InterPro" id="IPR044174">
    <property type="entry name" value="BC10-like"/>
</dbReference>
<reference evidence="7" key="1">
    <citation type="submission" date="2022-04" db="EMBL/GenBank/DDBJ databases">
        <title>Carnegiea gigantea Genome sequencing and assembly v2.</title>
        <authorList>
            <person name="Copetti D."/>
            <person name="Sanderson M.J."/>
            <person name="Burquez A."/>
            <person name="Wojciechowski M.F."/>
        </authorList>
    </citation>
    <scope>NUCLEOTIDE SEQUENCE</scope>
    <source>
        <strain evidence="7">SGP5-SGP5p</strain>
        <tissue evidence="7">Aerial part</tissue>
    </source>
</reference>
<dbReference type="AlphaFoldDB" id="A0A9Q1GUY3"/>
<evidence type="ECO:0000256" key="1">
    <source>
        <dbReference type="ARBA" id="ARBA00004606"/>
    </source>
</evidence>
<keyword evidence="4 6" id="KW-0472">Membrane</keyword>
<evidence type="ECO:0000256" key="6">
    <source>
        <dbReference type="SAM" id="Phobius"/>
    </source>
</evidence>
<feature type="transmembrane region" description="Helical" evidence="6">
    <location>
        <begin position="12"/>
        <end position="30"/>
    </location>
</feature>
<keyword evidence="6" id="KW-0812">Transmembrane</keyword>
<dbReference type="PANTHER" id="PTHR31042:SF150">
    <property type="entry name" value="OS06G0661900 PROTEIN"/>
    <property type="match status" value="1"/>
</dbReference>
<dbReference type="PANTHER" id="PTHR31042">
    <property type="entry name" value="CORE-2/I-BRANCHING BETA-1,6-N-ACETYLGLUCOSAMINYLTRANSFERASE FAMILY PROTEIN-RELATED"/>
    <property type="match status" value="1"/>
</dbReference>
<evidence type="ECO:0000256" key="5">
    <source>
        <dbReference type="ARBA" id="ARBA00023180"/>
    </source>
</evidence>
<dbReference type="GO" id="GO:0016757">
    <property type="term" value="F:glycosyltransferase activity"/>
    <property type="evidence" value="ECO:0007669"/>
    <property type="project" value="UniProtKB-KW"/>
</dbReference>
<sequence>MGSYIANLAFQIEAFFSGLALSFGITLGLYSERFSLNPLQTLRTVTIAGALPPLPPVRGLTPLPSSHVRAAKETQALPRKVATVAAKMKKLPEKKKIAFMFLARGSLPFAPFWEEFFKGHHGLYSIYVHADPSFNSSSELDTGVFRGRKIPSQRKKYLASPQSSSTCARERWLEERTTFISILQLAAHNEVWDVFFYAKGNLEADQWGEFIAIAWCMWNTRNKYLYEDGFVVDLNAWSYAIQYVHDYQWVMEVQQGDCQQVRHGWCCPQPGSWKINFDGVKLGDWGYGDP</sequence>
<dbReference type="Pfam" id="PF02485">
    <property type="entry name" value="Branch"/>
    <property type="match status" value="1"/>
</dbReference>
<dbReference type="InterPro" id="IPR003406">
    <property type="entry name" value="Glyco_trans_14"/>
</dbReference>
<keyword evidence="6" id="KW-1133">Transmembrane helix</keyword>
<name>A0A9Q1GUY3_9CARY</name>
<evidence type="ECO:0000256" key="2">
    <source>
        <dbReference type="ARBA" id="ARBA00022676"/>
    </source>
</evidence>
<keyword evidence="8" id="KW-1185">Reference proteome</keyword>
<protein>
    <recommendedName>
        <fullName evidence="9">Core-2/I-branching beta-1,6-N-acetylglucosaminyltransferase family protein</fullName>
    </recommendedName>
</protein>